<keyword evidence="1" id="KW-1133">Transmembrane helix</keyword>
<sequence>MEKETLLNTKDIRIPLWIIAISMASFILFIAIAVLGSWLYPEGEDIRIKHLQQHHDEQVKFEQMIELLEEIKENTEEDRG</sequence>
<keyword evidence="1" id="KW-0812">Transmembrane</keyword>
<organism evidence="2">
    <name type="scientific">marine metagenome</name>
    <dbReference type="NCBI Taxonomy" id="408172"/>
    <lineage>
        <taxon>unclassified sequences</taxon>
        <taxon>metagenomes</taxon>
        <taxon>ecological metagenomes</taxon>
    </lineage>
</organism>
<dbReference type="AlphaFoldDB" id="A0A381PS74"/>
<evidence type="ECO:0000313" key="2">
    <source>
        <dbReference type="EMBL" id="SUZ69328.1"/>
    </source>
</evidence>
<protein>
    <submittedName>
        <fullName evidence="2">Uncharacterized protein</fullName>
    </submittedName>
</protein>
<reference evidence="2" key="1">
    <citation type="submission" date="2018-05" db="EMBL/GenBank/DDBJ databases">
        <authorList>
            <person name="Lanie J.A."/>
            <person name="Ng W.-L."/>
            <person name="Kazmierczak K.M."/>
            <person name="Andrzejewski T.M."/>
            <person name="Davidsen T.M."/>
            <person name="Wayne K.J."/>
            <person name="Tettelin H."/>
            <person name="Glass J.I."/>
            <person name="Rusch D."/>
            <person name="Podicherti R."/>
            <person name="Tsui H.-C.T."/>
            <person name="Winkler M.E."/>
        </authorList>
    </citation>
    <scope>NUCLEOTIDE SEQUENCE</scope>
</reference>
<dbReference type="EMBL" id="UINC01001059">
    <property type="protein sequence ID" value="SUZ69328.1"/>
    <property type="molecule type" value="Genomic_DNA"/>
</dbReference>
<accession>A0A381PS74</accession>
<gene>
    <name evidence="2" type="ORF">METZ01_LOCUS22182</name>
</gene>
<keyword evidence="1" id="KW-0472">Membrane</keyword>
<feature type="transmembrane region" description="Helical" evidence="1">
    <location>
        <begin position="16"/>
        <end position="40"/>
    </location>
</feature>
<name>A0A381PS74_9ZZZZ</name>
<proteinExistence type="predicted"/>
<evidence type="ECO:0000256" key="1">
    <source>
        <dbReference type="SAM" id="Phobius"/>
    </source>
</evidence>